<evidence type="ECO:0000313" key="1">
    <source>
        <dbReference type="EMBL" id="EID76433.1"/>
    </source>
</evidence>
<gene>
    <name evidence="1" type="ORF">W5A_00380</name>
</gene>
<dbReference type="RefSeq" id="WP_008236246.1">
    <property type="nucleotide sequence ID" value="NZ_AJJU01000002.1"/>
</dbReference>
<comment type="caution">
    <text evidence="1">The sequence shown here is derived from an EMBL/GenBank/DDBJ whole genome shotgun (WGS) entry which is preliminary data.</text>
</comment>
<organism evidence="1 2">
    <name type="scientific">Imtechella halotolerans K1</name>
    <dbReference type="NCBI Taxonomy" id="946077"/>
    <lineage>
        <taxon>Bacteria</taxon>
        <taxon>Pseudomonadati</taxon>
        <taxon>Bacteroidota</taxon>
        <taxon>Flavobacteriia</taxon>
        <taxon>Flavobacteriales</taxon>
        <taxon>Flavobacteriaceae</taxon>
        <taxon>Imtechella</taxon>
    </lineage>
</organism>
<accession>I0WJ67</accession>
<name>I0WJ67_9FLAO</name>
<dbReference type="AlphaFoldDB" id="I0WJ67"/>
<keyword evidence="2" id="KW-1185">Reference proteome</keyword>
<evidence type="ECO:0000313" key="2">
    <source>
        <dbReference type="Proteomes" id="UP000005938"/>
    </source>
</evidence>
<reference evidence="1 2" key="1">
    <citation type="journal article" date="2012" name="J. Bacteriol.">
        <title>Genome Sequence of the Halotolerant Bacterium Imtechella halotolerans K1T.</title>
        <authorList>
            <person name="Kumar S."/>
            <person name="Vikram S."/>
            <person name="Subramanian S."/>
            <person name="Raghava G.P."/>
            <person name="Pinnaka A.K."/>
        </authorList>
    </citation>
    <scope>NUCLEOTIDE SEQUENCE [LARGE SCALE GENOMIC DNA]</scope>
    <source>
        <strain evidence="1 2">K1</strain>
    </source>
</reference>
<proteinExistence type="predicted"/>
<dbReference type="EMBL" id="AJJU01000002">
    <property type="protein sequence ID" value="EID76433.1"/>
    <property type="molecule type" value="Genomic_DNA"/>
</dbReference>
<sequence>MFLAGFLFLQGVLASSNEVNEKVGELTTSQLHTEEIIQQIPIKAVAVENQFYSLSIQYVDGQPLAANEVFPFNFIEISEIYSPLPLLFSVLLDVKGMYFQLLFPFHSFF</sequence>
<dbReference type="Proteomes" id="UP000005938">
    <property type="component" value="Unassembled WGS sequence"/>
</dbReference>
<dbReference type="STRING" id="946077.W5A_00380"/>
<protein>
    <submittedName>
        <fullName evidence="1">Uncharacterized protein</fullName>
    </submittedName>
</protein>